<protein>
    <submittedName>
        <fullName evidence="4">Putative HTH-type transcriptional regulator YfiR</fullName>
    </submittedName>
</protein>
<dbReference type="PROSITE" id="PS01081">
    <property type="entry name" value="HTH_TETR_1"/>
    <property type="match status" value="1"/>
</dbReference>
<accession>A0A5M8NWV1</accession>
<dbReference type="Proteomes" id="UP000324575">
    <property type="component" value="Unassembled WGS sequence"/>
</dbReference>
<dbReference type="SUPFAM" id="SSF46689">
    <property type="entry name" value="Homeodomain-like"/>
    <property type="match status" value="1"/>
</dbReference>
<dbReference type="InterPro" id="IPR009057">
    <property type="entry name" value="Homeodomain-like_sf"/>
</dbReference>
<dbReference type="PROSITE" id="PS50977">
    <property type="entry name" value="HTH_TETR_2"/>
    <property type="match status" value="1"/>
</dbReference>
<evidence type="ECO:0000313" key="4">
    <source>
        <dbReference type="EMBL" id="KAA6300897.1"/>
    </source>
</evidence>
<organism evidence="4 5">
    <name type="scientific">Candidatus Ordinivivax streblomastigis</name>
    <dbReference type="NCBI Taxonomy" id="2540710"/>
    <lineage>
        <taxon>Bacteria</taxon>
        <taxon>Pseudomonadati</taxon>
        <taxon>Bacteroidota</taxon>
        <taxon>Bacteroidia</taxon>
        <taxon>Bacteroidales</taxon>
        <taxon>Candidatus Ordinivivax</taxon>
    </lineage>
</organism>
<reference evidence="4 5" key="1">
    <citation type="submission" date="2019-03" db="EMBL/GenBank/DDBJ databases">
        <title>Single cell metagenomics reveals metabolic interactions within the superorganism composed of flagellate Streblomastix strix and complex community of Bacteroidetes bacteria on its surface.</title>
        <authorList>
            <person name="Treitli S.C."/>
            <person name="Kolisko M."/>
            <person name="Husnik F."/>
            <person name="Keeling P."/>
            <person name="Hampl V."/>
        </authorList>
    </citation>
    <scope>NUCLEOTIDE SEQUENCE [LARGE SCALE GENOMIC DNA]</scope>
    <source>
        <strain evidence="4">St1</strain>
    </source>
</reference>
<gene>
    <name evidence="4" type="ORF">EZS26_002956</name>
</gene>
<dbReference type="PRINTS" id="PR00455">
    <property type="entry name" value="HTHTETR"/>
</dbReference>
<name>A0A5M8NWV1_9BACT</name>
<evidence type="ECO:0000259" key="3">
    <source>
        <dbReference type="PROSITE" id="PS50977"/>
    </source>
</evidence>
<comment type="caution">
    <text evidence="4">The sequence shown here is derived from an EMBL/GenBank/DDBJ whole genome shotgun (WGS) entry which is preliminary data.</text>
</comment>
<dbReference type="InterPro" id="IPR023772">
    <property type="entry name" value="DNA-bd_HTH_TetR-type_CS"/>
</dbReference>
<feature type="domain" description="HTH tetR-type" evidence="3">
    <location>
        <begin position="2"/>
        <end position="62"/>
    </location>
</feature>
<dbReference type="AlphaFoldDB" id="A0A5M8NWV1"/>
<sequence>MKDTKDYILMTSLKLFMQKSFKEVTMKEIVEKTSLSKGAFYHYFASKEAVFEEVVKYFYSHIIVTDYSNFPQTSLKDFCKVYLDKLANSPYDIEDAGNETNLFGFISEAIRKIPSFMDIHKAQRKTEIDAWSNIVAIAKKNKEIKANFPNKDISAMFLNISDGIVLNKMSTSDEEESLKGIKKGWGHLYKLLQKE</sequence>
<proteinExistence type="predicted"/>
<dbReference type="PANTHER" id="PTHR43479">
    <property type="entry name" value="ACREF/ENVCD OPERON REPRESSOR-RELATED"/>
    <property type="match status" value="1"/>
</dbReference>
<evidence type="ECO:0000256" key="1">
    <source>
        <dbReference type="ARBA" id="ARBA00023125"/>
    </source>
</evidence>
<dbReference type="EMBL" id="SNRX01000040">
    <property type="protein sequence ID" value="KAA6300897.1"/>
    <property type="molecule type" value="Genomic_DNA"/>
</dbReference>
<evidence type="ECO:0000313" key="5">
    <source>
        <dbReference type="Proteomes" id="UP000324575"/>
    </source>
</evidence>
<feature type="DNA-binding region" description="H-T-H motif" evidence="2">
    <location>
        <begin position="25"/>
        <end position="44"/>
    </location>
</feature>
<dbReference type="Gene3D" id="1.10.357.10">
    <property type="entry name" value="Tetracycline Repressor, domain 2"/>
    <property type="match status" value="1"/>
</dbReference>
<dbReference type="InterPro" id="IPR001647">
    <property type="entry name" value="HTH_TetR"/>
</dbReference>
<evidence type="ECO:0000256" key="2">
    <source>
        <dbReference type="PROSITE-ProRule" id="PRU00335"/>
    </source>
</evidence>
<dbReference type="Pfam" id="PF00440">
    <property type="entry name" value="TetR_N"/>
    <property type="match status" value="1"/>
</dbReference>
<dbReference type="PANTHER" id="PTHR43479:SF11">
    <property type="entry name" value="ACREF_ENVCD OPERON REPRESSOR-RELATED"/>
    <property type="match status" value="1"/>
</dbReference>
<dbReference type="GO" id="GO:0003677">
    <property type="term" value="F:DNA binding"/>
    <property type="evidence" value="ECO:0007669"/>
    <property type="project" value="UniProtKB-UniRule"/>
</dbReference>
<keyword evidence="1 2" id="KW-0238">DNA-binding</keyword>
<dbReference type="InterPro" id="IPR050624">
    <property type="entry name" value="HTH-type_Tx_Regulator"/>
</dbReference>